<evidence type="ECO:0000313" key="2">
    <source>
        <dbReference type="EMBL" id="MFC4584637.1"/>
    </source>
</evidence>
<name>A0ABV9E5G6_9ACTN</name>
<feature type="compositionally biased region" description="Low complexity" evidence="1">
    <location>
        <begin position="71"/>
        <end position="97"/>
    </location>
</feature>
<feature type="region of interest" description="Disordered" evidence="1">
    <location>
        <begin position="48"/>
        <end position="98"/>
    </location>
</feature>
<proteinExistence type="predicted"/>
<protein>
    <recommendedName>
        <fullName evidence="4">Septum formation initiator</fullName>
    </recommendedName>
</protein>
<evidence type="ECO:0008006" key="4">
    <source>
        <dbReference type="Google" id="ProtNLM"/>
    </source>
</evidence>
<gene>
    <name evidence="2" type="ORF">ACFO8L_01035</name>
</gene>
<comment type="caution">
    <text evidence="2">The sequence shown here is derived from an EMBL/GenBank/DDBJ whole genome shotgun (WGS) entry which is preliminary data.</text>
</comment>
<organism evidence="2 3">
    <name type="scientific">Sphaerisporangium corydalis</name>
    <dbReference type="NCBI Taxonomy" id="1441875"/>
    <lineage>
        <taxon>Bacteria</taxon>
        <taxon>Bacillati</taxon>
        <taxon>Actinomycetota</taxon>
        <taxon>Actinomycetes</taxon>
        <taxon>Streptosporangiales</taxon>
        <taxon>Streptosporangiaceae</taxon>
        <taxon>Sphaerisporangium</taxon>
    </lineage>
</organism>
<accession>A0ABV9E5G6</accession>
<evidence type="ECO:0000256" key="1">
    <source>
        <dbReference type="SAM" id="MobiDB-lite"/>
    </source>
</evidence>
<reference evidence="3" key="1">
    <citation type="journal article" date="2019" name="Int. J. Syst. Evol. Microbiol.">
        <title>The Global Catalogue of Microorganisms (GCM) 10K type strain sequencing project: providing services to taxonomists for standard genome sequencing and annotation.</title>
        <authorList>
            <consortium name="The Broad Institute Genomics Platform"/>
            <consortium name="The Broad Institute Genome Sequencing Center for Infectious Disease"/>
            <person name="Wu L."/>
            <person name="Ma J."/>
        </authorList>
    </citation>
    <scope>NUCLEOTIDE SEQUENCE [LARGE SCALE GENOMIC DNA]</scope>
    <source>
        <strain evidence="3">CCUG 49560</strain>
    </source>
</reference>
<evidence type="ECO:0000313" key="3">
    <source>
        <dbReference type="Proteomes" id="UP001595891"/>
    </source>
</evidence>
<keyword evidence="3" id="KW-1185">Reference proteome</keyword>
<dbReference type="EMBL" id="JBHSFN010000001">
    <property type="protein sequence ID" value="MFC4584637.1"/>
    <property type="molecule type" value="Genomic_DNA"/>
</dbReference>
<sequence>MNRRPLLVVAGWLVVVLIATGAGIVVTAFLGETITGSAGRALSPADVRRSLDALPSPSRKETSPAGDGSDTPAPARPSATASPSTPPSGAGTTSGGRKVISARGGVVVARCDGGLVTAQSWTPAQGYEVKDAERGPRDKVRVRFESGGARTEIEVRCAGGRPVPSIKED</sequence>
<dbReference type="Proteomes" id="UP001595891">
    <property type="component" value="Unassembled WGS sequence"/>
</dbReference>
<dbReference type="RefSeq" id="WP_262847089.1">
    <property type="nucleotide sequence ID" value="NZ_JANZYP010000057.1"/>
</dbReference>